<keyword evidence="2" id="KW-1185">Reference proteome</keyword>
<dbReference type="RefSeq" id="XP_038811465.1">
    <property type="nucleotide sequence ID" value="XM_038951929.1"/>
</dbReference>
<evidence type="ECO:0000313" key="1">
    <source>
        <dbReference type="EMBL" id="KAF7931573.1"/>
    </source>
</evidence>
<sequence>MELQRFIPKDLPGIYEDFSLLHANLKALDERVRRLGSNSKRARAIEILRYVITRRDEDIASERIRISDMEVYWKNVERAKMTVLNQNPPGSQGHKAAREEQNKACHQIYEYQTKLPTRLRDYSEYLESCEKVLDNWTIHDRRIMDLLQLIRNLRGVPDSSYRETRASCQNEAQKLRNEIRYDEKSLGNEKEKLEHEIEWTSRKDLRIKLGQEFGVPLNGRDHQIVKNLMDGALQEISDKFEGVGKIRVWSLSTDREYLDRLISYLKPGHRMHTFRINPDIKKCYRGVAHDWDS</sequence>
<reference evidence="1 2" key="1">
    <citation type="journal article" date="2020" name="Genome Biol. Evol.">
        <title>Comparative genomics of Sclerotiniaceae.</title>
        <authorList>
            <person name="Valero Jimenez C.A."/>
            <person name="Steentjes M."/>
            <person name="Scholten O.E."/>
            <person name="Van Kan J.A.L."/>
        </authorList>
    </citation>
    <scope>NUCLEOTIDE SEQUENCE [LARGE SCALE GENOMIC DNA]</scope>
    <source>
        <strain evidence="1 2">B1</strain>
    </source>
</reference>
<evidence type="ECO:0000313" key="2">
    <source>
        <dbReference type="Proteomes" id="UP000783213"/>
    </source>
</evidence>
<proteinExistence type="predicted"/>
<name>A0ABQ7IQI8_9HELO</name>
<comment type="caution">
    <text evidence="1">The sequence shown here is derived from an EMBL/GenBank/DDBJ whole genome shotgun (WGS) entry which is preliminary data.</text>
</comment>
<protein>
    <submittedName>
        <fullName evidence="1">Uncharacterized protein</fullName>
    </submittedName>
</protein>
<organism evidence="1 2">
    <name type="scientific">Botrytis deweyae</name>
    <dbReference type="NCBI Taxonomy" id="2478750"/>
    <lineage>
        <taxon>Eukaryota</taxon>
        <taxon>Fungi</taxon>
        <taxon>Dikarya</taxon>
        <taxon>Ascomycota</taxon>
        <taxon>Pezizomycotina</taxon>
        <taxon>Leotiomycetes</taxon>
        <taxon>Helotiales</taxon>
        <taxon>Sclerotiniaceae</taxon>
        <taxon>Botrytis</taxon>
    </lineage>
</organism>
<dbReference type="Proteomes" id="UP000783213">
    <property type="component" value="Unassembled WGS sequence"/>
</dbReference>
<gene>
    <name evidence="1" type="ORF">EAE98_004309</name>
</gene>
<dbReference type="GeneID" id="62231083"/>
<dbReference type="EMBL" id="RCSX01000008">
    <property type="protein sequence ID" value="KAF7931573.1"/>
    <property type="molecule type" value="Genomic_DNA"/>
</dbReference>
<accession>A0ABQ7IQI8</accession>